<dbReference type="PANTHER" id="PTHR38420">
    <property type="entry name" value="AP-4-A PHOSPHORYLASE II"/>
    <property type="match status" value="1"/>
</dbReference>
<name>A0AAD5FZG1_9ASCO</name>
<dbReference type="GO" id="GO:0006122">
    <property type="term" value="P:mitochondrial electron transport, ubiquinol to cytochrome c"/>
    <property type="evidence" value="ECO:0007669"/>
    <property type="project" value="InterPro"/>
</dbReference>
<dbReference type="InterPro" id="IPR036544">
    <property type="entry name" value="QCR7_sf"/>
</dbReference>
<reference evidence="12 13" key="1">
    <citation type="journal article" date="2022" name="DNA Res.">
        <title>Genome analysis of five recently described species of the CUG-Ser clade uncovers Candida theae as a new hybrid lineage with pathogenic potential in the Candida parapsilosis species complex.</title>
        <authorList>
            <person name="Mixao V."/>
            <person name="Del Olmo V."/>
            <person name="Hegedusova E."/>
            <person name="Saus E."/>
            <person name="Pryszcz L."/>
            <person name="Cillingova A."/>
            <person name="Nosek J."/>
            <person name="Gabaldon T."/>
        </authorList>
    </citation>
    <scope>NUCLEOTIDE SEQUENCE [LARGE SCALE GENOMIC DNA]</scope>
    <source>
        <strain evidence="12 13">CBS 12239</strain>
    </source>
</reference>
<gene>
    <name evidence="12" type="ORF">KGF57_001791</name>
</gene>
<evidence type="ECO:0000313" key="12">
    <source>
        <dbReference type="EMBL" id="KAI5961278.1"/>
    </source>
</evidence>
<dbReference type="GO" id="GO:0005743">
    <property type="term" value="C:mitochondrial inner membrane"/>
    <property type="evidence" value="ECO:0007669"/>
    <property type="project" value="UniProtKB-SubCell"/>
</dbReference>
<dbReference type="AlphaFoldDB" id="A0AAD5FZG1"/>
<dbReference type="GeneID" id="76149850"/>
<comment type="subcellular location">
    <subcellularLocation>
        <location evidence="1">Mitochondrion inner membrane</location>
        <topology evidence="1">Peripheral membrane protein</topology>
        <orientation evidence="1">Matrix side</orientation>
    </subcellularLocation>
</comment>
<dbReference type="FunFam" id="1.10.1090.10:FF:000001">
    <property type="entry name" value="Cytochrome b-c1 complex subunit 7"/>
    <property type="match status" value="1"/>
</dbReference>
<protein>
    <recommendedName>
        <fullName evidence="9">Complex III subunit 7</fullName>
    </recommendedName>
</protein>
<dbReference type="RefSeq" id="XP_051609707.1">
    <property type="nucleotide sequence ID" value="XM_051751034.1"/>
</dbReference>
<keyword evidence="13" id="KW-1185">Reference proteome</keyword>
<dbReference type="InterPro" id="IPR003197">
    <property type="entry name" value="QCR7"/>
</dbReference>
<evidence type="ECO:0000256" key="3">
    <source>
        <dbReference type="ARBA" id="ARBA00022448"/>
    </source>
</evidence>
<evidence type="ECO:0000256" key="9">
    <source>
        <dbReference type="ARBA" id="ARBA00031684"/>
    </source>
</evidence>
<keyword evidence="7" id="KW-0496">Mitochondrion</keyword>
<organism evidence="12 13">
    <name type="scientific">Candida theae</name>
    <dbReference type="NCBI Taxonomy" id="1198502"/>
    <lineage>
        <taxon>Eukaryota</taxon>
        <taxon>Fungi</taxon>
        <taxon>Dikarya</taxon>
        <taxon>Ascomycota</taxon>
        <taxon>Saccharomycotina</taxon>
        <taxon>Pichiomycetes</taxon>
        <taxon>Debaryomycetaceae</taxon>
        <taxon>Candida/Lodderomyces clade</taxon>
        <taxon>Candida</taxon>
    </lineage>
</organism>
<dbReference type="EMBL" id="JAIHNG010000079">
    <property type="protein sequence ID" value="KAI5961278.1"/>
    <property type="molecule type" value="Genomic_DNA"/>
</dbReference>
<keyword evidence="8" id="KW-0472">Membrane</keyword>
<keyword evidence="3" id="KW-0813">Transport</keyword>
<accession>A0AAD5FZG1</accession>
<dbReference type="InterPro" id="IPR009163">
    <property type="entry name" value="Ap4A_phos1/2"/>
</dbReference>
<dbReference type="InterPro" id="IPR045759">
    <property type="entry name" value="Ap4A_phos1/2_N"/>
</dbReference>
<dbReference type="Pfam" id="PF19327">
    <property type="entry name" value="Ap4A_phos_N"/>
    <property type="match status" value="1"/>
</dbReference>
<comment type="caution">
    <text evidence="12">The sequence shown here is derived from an EMBL/GenBank/DDBJ whole genome shotgun (WGS) entry which is preliminary data.</text>
</comment>
<evidence type="ECO:0000259" key="11">
    <source>
        <dbReference type="Pfam" id="PF19327"/>
    </source>
</evidence>
<evidence type="ECO:0000256" key="4">
    <source>
        <dbReference type="ARBA" id="ARBA00022660"/>
    </source>
</evidence>
<dbReference type="Gene3D" id="1.10.1090.10">
    <property type="entry name" value="Cytochrome b-c1 complex subunit 7"/>
    <property type="match status" value="1"/>
</dbReference>
<evidence type="ECO:0000256" key="8">
    <source>
        <dbReference type="ARBA" id="ARBA00023136"/>
    </source>
</evidence>
<dbReference type="GO" id="GO:0009117">
    <property type="term" value="P:nucleotide metabolic process"/>
    <property type="evidence" value="ECO:0007669"/>
    <property type="project" value="InterPro"/>
</dbReference>
<evidence type="ECO:0000256" key="6">
    <source>
        <dbReference type="ARBA" id="ARBA00022982"/>
    </source>
</evidence>
<evidence type="ECO:0000256" key="7">
    <source>
        <dbReference type="ARBA" id="ARBA00023128"/>
    </source>
</evidence>
<evidence type="ECO:0000256" key="5">
    <source>
        <dbReference type="ARBA" id="ARBA00022792"/>
    </source>
</evidence>
<keyword evidence="6" id="KW-0249">Electron transport</keyword>
<dbReference type="Proteomes" id="UP001204833">
    <property type="component" value="Unassembled WGS sequence"/>
</dbReference>
<dbReference type="PANTHER" id="PTHR38420:SF1">
    <property type="entry name" value="PUTATIVE (AFU_ORTHOLOGUE AFUA_5G14690)-RELATED"/>
    <property type="match status" value="1"/>
</dbReference>
<feature type="domain" description="ATP adenylyltransferase C-terminal" evidence="10">
    <location>
        <begin position="199"/>
        <end position="301"/>
    </location>
</feature>
<evidence type="ECO:0000256" key="1">
    <source>
        <dbReference type="ARBA" id="ARBA00004443"/>
    </source>
</evidence>
<keyword evidence="4" id="KW-0679">Respiratory chain</keyword>
<dbReference type="InterPro" id="IPR019200">
    <property type="entry name" value="ATP_adenylylTrfase_C"/>
</dbReference>
<dbReference type="GO" id="GO:0045275">
    <property type="term" value="C:respiratory chain complex III"/>
    <property type="evidence" value="ECO:0007669"/>
    <property type="project" value="InterPro"/>
</dbReference>
<evidence type="ECO:0000259" key="10">
    <source>
        <dbReference type="Pfam" id="PF09830"/>
    </source>
</evidence>
<dbReference type="Pfam" id="PF02271">
    <property type="entry name" value="UCR_14kD"/>
    <property type="match status" value="1"/>
</dbReference>
<dbReference type="SUPFAM" id="SSF54197">
    <property type="entry name" value="HIT-like"/>
    <property type="match status" value="1"/>
</dbReference>
<evidence type="ECO:0000256" key="2">
    <source>
        <dbReference type="ARBA" id="ARBA00008554"/>
    </source>
</evidence>
<sequence>MSLYELPATFYTSLSEKYQEALKTGAVLYNGDAAVNEIESFAIGDKSANVQLTMLTSLMHRPEKGDRESNPFEKPEPELTILEGYGPNLEFKLVFNKFPVISKHFLMVTREFKHQNTPLSEEELSATYKILTELAKQSPLDEDWFAFYNCGPESGASQPHKHIQFMRAPSRKGFKSYAELLSQNTTSPANAQNPSQDQNIPFAHYLIRLNENDIGDESLAVSFASLLQHTMNVLKENDQHHISFNFVMTTKYMLMVPRSNSKFEDKLGINACGVYGLILCKNQELFDMVKEIGALNVLKSAANFILSRPTLSKIVTPLANKFTAYAGYREMGLKFNDLLMEETPVMQKAIKRLPPSLSYSRNFRILTAHQLSLTQQILPPGKALKPEEDDHYLIPYILEAEKEAFEKAELDNIEVKSS</sequence>
<proteinExistence type="inferred from homology"/>
<dbReference type="GO" id="GO:0005524">
    <property type="term" value="F:ATP binding"/>
    <property type="evidence" value="ECO:0007669"/>
    <property type="project" value="InterPro"/>
</dbReference>
<dbReference type="Gene3D" id="3.30.428.70">
    <property type="match status" value="1"/>
</dbReference>
<dbReference type="SUPFAM" id="SSF81524">
    <property type="entry name" value="14 kDa protein of cytochrome bc1 complex (Ubiquinol-cytochrome c reductase)"/>
    <property type="match status" value="1"/>
</dbReference>
<dbReference type="GO" id="GO:0003877">
    <property type="term" value="F:ATP:ADP adenylyltransferase activity"/>
    <property type="evidence" value="ECO:0007669"/>
    <property type="project" value="InterPro"/>
</dbReference>
<comment type="similarity">
    <text evidence="2">Belongs to the UQCRB/QCR7 family.</text>
</comment>
<evidence type="ECO:0000313" key="13">
    <source>
        <dbReference type="Proteomes" id="UP001204833"/>
    </source>
</evidence>
<feature type="domain" description="Ap4A phosphorylase 1/2 N-terminal" evidence="11">
    <location>
        <begin position="53"/>
        <end position="170"/>
    </location>
</feature>
<dbReference type="Pfam" id="PF09830">
    <property type="entry name" value="ATP_transf"/>
    <property type="match status" value="1"/>
</dbReference>
<dbReference type="InterPro" id="IPR043171">
    <property type="entry name" value="Ap4A_phos1/2-like"/>
</dbReference>
<dbReference type="InterPro" id="IPR036265">
    <property type="entry name" value="HIT-like_sf"/>
</dbReference>
<keyword evidence="5" id="KW-0999">Mitochondrion inner membrane</keyword>